<accession>R8BTJ6</accession>
<dbReference type="Pfam" id="PF08659">
    <property type="entry name" value="KR"/>
    <property type="match status" value="1"/>
</dbReference>
<dbReference type="Gene3D" id="3.40.50.150">
    <property type="entry name" value="Vaccinia Virus protein VP39"/>
    <property type="match status" value="1"/>
</dbReference>
<dbReference type="Proteomes" id="UP000014074">
    <property type="component" value="Unassembled WGS sequence"/>
</dbReference>
<keyword evidence="9" id="KW-1185">Reference proteome</keyword>
<dbReference type="InterPro" id="IPR036291">
    <property type="entry name" value="NAD(P)-bd_dom_sf"/>
</dbReference>
<dbReference type="AlphaFoldDB" id="R8BTJ6"/>
<dbReference type="GO" id="GO:1901336">
    <property type="term" value="P:lactone biosynthetic process"/>
    <property type="evidence" value="ECO:0007669"/>
    <property type="project" value="UniProtKB-ARBA"/>
</dbReference>
<dbReference type="SMART" id="SM00822">
    <property type="entry name" value="PKS_KR"/>
    <property type="match status" value="1"/>
</dbReference>
<dbReference type="EMBL" id="KB932907">
    <property type="protein sequence ID" value="EOO02629.1"/>
    <property type="molecule type" value="Genomic_DNA"/>
</dbReference>
<dbReference type="SUPFAM" id="SSF53335">
    <property type="entry name" value="S-adenosyl-L-methionine-dependent methyltransferases"/>
    <property type="match status" value="1"/>
</dbReference>
<keyword evidence="2" id="KW-0597">Phosphoprotein</keyword>
<dbReference type="PANTHER" id="PTHR45681:SF6">
    <property type="entry name" value="POLYKETIDE SYNTHASE 37"/>
    <property type="match status" value="1"/>
</dbReference>
<dbReference type="Pfam" id="PF08242">
    <property type="entry name" value="Methyltransf_12"/>
    <property type="match status" value="1"/>
</dbReference>
<dbReference type="GO" id="GO:0044550">
    <property type="term" value="P:secondary metabolite biosynthetic process"/>
    <property type="evidence" value="ECO:0007669"/>
    <property type="project" value="UniProtKB-ARBA"/>
</dbReference>
<dbReference type="InterPro" id="IPR006162">
    <property type="entry name" value="Ppantetheine_attach_site"/>
</dbReference>
<dbReference type="SUPFAM" id="SSF51735">
    <property type="entry name" value="NAD(P)-binding Rossmann-fold domains"/>
    <property type="match status" value="2"/>
</dbReference>
<evidence type="ECO:0000256" key="6">
    <source>
        <dbReference type="ARBA" id="ARBA00023268"/>
    </source>
</evidence>
<dbReference type="SMART" id="SM00829">
    <property type="entry name" value="PKS_ER"/>
    <property type="match status" value="1"/>
</dbReference>
<dbReference type="InterPro" id="IPR050444">
    <property type="entry name" value="Polyketide_Synthase"/>
</dbReference>
<dbReference type="InterPro" id="IPR013968">
    <property type="entry name" value="PKS_KR"/>
</dbReference>
<evidence type="ECO:0000256" key="4">
    <source>
        <dbReference type="ARBA" id="ARBA00022857"/>
    </source>
</evidence>
<name>R8BTJ6_PHAM7</name>
<proteinExistence type="predicted"/>
<dbReference type="eggNOG" id="KOG1202">
    <property type="taxonomic scope" value="Eukaryota"/>
</dbReference>
<dbReference type="GO" id="GO:0016491">
    <property type="term" value="F:oxidoreductase activity"/>
    <property type="evidence" value="ECO:0007669"/>
    <property type="project" value="UniProtKB-KW"/>
</dbReference>
<dbReference type="InterPro" id="IPR020843">
    <property type="entry name" value="ER"/>
</dbReference>
<dbReference type="PANTHER" id="PTHR45681">
    <property type="entry name" value="POLYKETIDE SYNTHASE 44-RELATED"/>
    <property type="match status" value="1"/>
</dbReference>
<dbReference type="SUPFAM" id="SSF50129">
    <property type="entry name" value="GroES-like"/>
    <property type="match status" value="1"/>
</dbReference>
<evidence type="ECO:0000256" key="5">
    <source>
        <dbReference type="ARBA" id="ARBA00023002"/>
    </source>
</evidence>
<dbReference type="RefSeq" id="XP_007912634.1">
    <property type="nucleotide sequence ID" value="XM_007914443.1"/>
</dbReference>
<evidence type="ECO:0000256" key="1">
    <source>
        <dbReference type="ARBA" id="ARBA00022450"/>
    </source>
</evidence>
<keyword evidence="6" id="KW-0511">Multifunctional enzyme</keyword>
<dbReference type="GeneID" id="19322057"/>
<evidence type="ECO:0000313" key="9">
    <source>
        <dbReference type="Proteomes" id="UP000014074"/>
    </source>
</evidence>
<dbReference type="OrthoDB" id="329835at2759"/>
<dbReference type="InterPro" id="IPR013217">
    <property type="entry name" value="Methyltransf_12"/>
</dbReference>
<dbReference type="Gene3D" id="3.90.180.10">
    <property type="entry name" value="Medium-chain alcohol dehydrogenases, catalytic domain"/>
    <property type="match status" value="2"/>
</dbReference>
<keyword evidence="5" id="KW-0560">Oxidoreductase</keyword>
<dbReference type="Gene3D" id="3.40.50.720">
    <property type="entry name" value="NAD(P)-binding Rossmann-like Domain"/>
    <property type="match status" value="1"/>
</dbReference>
<dbReference type="HOGENOM" id="CLU_000022_31_8_1"/>
<evidence type="ECO:0000313" key="8">
    <source>
        <dbReference type="EMBL" id="EOO02629.1"/>
    </source>
</evidence>
<evidence type="ECO:0000256" key="3">
    <source>
        <dbReference type="ARBA" id="ARBA00022679"/>
    </source>
</evidence>
<dbReference type="Gene3D" id="1.10.1200.10">
    <property type="entry name" value="ACP-like"/>
    <property type="match status" value="1"/>
</dbReference>
<dbReference type="SUPFAM" id="SSF47336">
    <property type="entry name" value="ACP-like"/>
    <property type="match status" value="1"/>
</dbReference>
<dbReference type="InterPro" id="IPR009081">
    <property type="entry name" value="PP-bd_ACP"/>
</dbReference>
<keyword evidence="3" id="KW-0808">Transferase</keyword>
<dbReference type="InterPro" id="IPR011032">
    <property type="entry name" value="GroES-like_sf"/>
</dbReference>
<dbReference type="CDD" id="cd05195">
    <property type="entry name" value="enoyl_red"/>
    <property type="match status" value="1"/>
</dbReference>
<dbReference type="PROSITE" id="PS50075">
    <property type="entry name" value="CARRIER"/>
    <property type="match status" value="1"/>
</dbReference>
<dbReference type="InterPro" id="IPR029063">
    <property type="entry name" value="SAM-dependent_MTases_sf"/>
</dbReference>
<dbReference type="Pfam" id="PF00107">
    <property type="entry name" value="ADH_zinc_N"/>
    <property type="match status" value="1"/>
</dbReference>
<protein>
    <submittedName>
        <fullName evidence="8">Putative polyketide synthase protein</fullName>
    </submittedName>
</protein>
<dbReference type="InterPro" id="IPR057326">
    <property type="entry name" value="KR_dom"/>
</dbReference>
<dbReference type="InterPro" id="IPR013149">
    <property type="entry name" value="ADH-like_C"/>
</dbReference>
<evidence type="ECO:0000256" key="2">
    <source>
        <dbReference type="ARBA" id="ARBA00022553"/>
    </source>
</evidence>
<dbReference type="GO" id="GO:0016746">
    <property type="term" value="F:acyltransferase activity"/>
    <property type="evidence" value="ECO:0007669"/>
    <property type="project" value="UniProtKB-KW"/>
</dbReference>
<dbReference type="FunFam" id="3.40.50.720:FF:000209">
    <property type="entry name" value="Polyketide synthase Pks12"/>
    <property type="match status" value="1"/>
</dbReference>
<dbReference type="Pfam" id="PF23297">
    <property type="entry name" value="ACP_SdgA_C"/>
    <property type="match status" value="1"/>
</dbReference>
<dbReference type="GO" id="GO:0031177">
    <property type="term" value="F:phosphopantetheine binding"/>
    <property type="evidence" value="ECO:0007669"/>
    <property type="project" value="InterPro"/>
</dbReference>
<dbReference type="SMART" id="SM00823">
    <property type="entry name" value="PKS_PP"/>
    <property type="match status" value="1"/>
</dbReference>
<dbReference type="KEGG" id="tmn:UCRPA7_1864"/>
<dbReference type="PROSITE" id="PS00012">
    <property type="entry name" value="PHOSPHOPANTETHEINE"/>
    <property type="match status" value="1"/>
</dbReference>
<feature type="domain" description="Carrier" evidence="7">
    <location>
        <begin position="871"/>
        <end position="948"/>
    </location>
</feature>
<dbReference type="InterPro" id="IPR036736">
    <property type="entry name" value="ACP-like_sf"/>
</dbReference>
<keyword evidence="1" id="KW-0596">Phosphopantetheine</keyword>
<evidence type="ECO:0000259" key="7">
    <source>
        <dbReference type="PROSITE" id="PS50075"/>
    </source>
</evidence>
<sequence>MKWHPDWTLMASSDIKKGLTFESDPQEIIISKDLARATFHFVHDALEQLTDSDVKNLTPYHRFMFEWMLKVDNRAMTGELDDGSRSWATASDVSKKELYDEVSKASVNGQLTCRIGHSLVNILRQQTAPLELMMEGNLLYEFYENALHADRSYLQVERLVRLFGHKTPRGKILEIGGGTGGCTTSVLQALTSDSVAGTQFHFSHYDFTDISSGFFEQAADKFAKWAGLMSFMKLDIEVDPTTQSFEAGSYDLIVASQVLHATKNMQTTMSNVRKLLKPGGKLIMVETTTDTIDVQLIFGTLPGWWAGAEEGRKAGPNMSTQTWNMTLLDTGFSGLDVEVGDCEDSRQTSFSTMLTTAVGKPPREDHHQIDCEFAHEMADFVGSEIPLKVDIETTGLLDSLRFVENEVMYEPLPDDYIELEPKAFGVNFRDVLITLGHIDGNHLGYECSGVITRVGKGVDSSQFKVGDRICAVMKAISEHPARLEEGESVLIHAASGGVGQAAIMLAKQRKAEIFVTVGTEAKRDFIMQIYGIAEDHIFSSRDTSFAAGIMAATNGNGVDVILNSLAGNLLKESWNCIASFGRFIEIGKRDIEQNKCLEMQPLRRAASFAAIDLNHMIKHRTHSIAKAMREVMNLWSKGLINAPTQITQFAMSEMTSAFRLMQSGKHLGKVVCVPRAGDLVKDSIFELMTYDQWQSALRPKVDATWNLHRHVPDLDFFVMLSSLIGVGGGTSQANYAAGSTFQDAFARWRRSQGLAAVSIDLGAIEVVGFVAENEGVRERLAKIGMEPIAAERAMRLIESAMRNPLRPIKSTQVITGIRAYYEAEEVAWKRDRRFWSLRRHSALESGNGPANKTTAASLIKDRIASAKSWNEVVGFCVDALANKVSEMFAVPVEQVDVTLSMASYGVDSLVAVEVRNWLSATARAELSTFDIMQSPSLASLATKAAEKSQYAAQTGLKAP</sequence>
<gene>
    <name evidence="8" type="ORF">UCRPA7_1864</name>
</gene>
<reference evidence="9" key="1">
    <citation type="journal article" date="2013" name="Genome Announc.">
        <title>Draft genome sequence of the ascomycete Phaeoacremonium aleophilum strain UCR-PA7, a causal agent of the esca disease complex in grapevines.</title>
        <authorList>
            <person name="Blanco-Ulate B."/>
            <person name="Rolshausen P."/>
            <person name="Cantu D."/>
        </authorList>
    </citation>
    <scope>NUCLEOTIDE SEQUENCE [LARGE SCALE GENOMIC DNA]</scope>
    <source>
        <strain evidence="9">UCR-PA7</strain>
    </source>
</reference>
<dbReference type="InterPro" id="IPR020806">
    <property type="entry name" value="PKS_PP-bd"/>
</dbReference>
<organism evidence="8 9">
    <name type="scientific">Phaeoacremonium minimum (strain UCR-PA7)</name>
    <name type="common">Esca disease fungus</name>
    <name type="synonym">Togninia minima</name>
    <dbReference type="NCBI Taxonomy" id="1286976"/>
    <lineage>
        <taxon>Eukaryota</taxon>
        <taxon>Fungi</taxon>
        <taxon>Dikarya</taxon>
        <taxon>Ascomycota</taxon>
        <taxon>Pezizomycotina</taxon>
        <taxon>Sordariomycetes</taxon>
        <taxon>Sordariomycetidae</taxon>
        <taxon>Togniniales</taxon>
        <taxon>Togniniaceae</taxon>
        <taxon>Phaeoacremonium</taxon>
    </lineage>
</organism>
<keyword evidence="4" id="KW-0521">NADP</keyword>